<protein>
    <submittedName>
        <fullName evidence="3">Uncharacterized protein</fullName>
    </submittedName>
</protein>
<proteinExistence type="predicted"/>
<evidence type="ECO:0000313" key="3">
    <source>
        <dbReference type="EMBL" id="EOA85399.1"/>
    </source>
</evidence>
<keyword evidence="2" id="KW-1133">Transmembrane helix</keyword>
<keyword evidence="2" id="KW-0812">Transmembrane</keyword>
<accession>R0K786</accession>
<evidence type="ECO:0000313" key="4">
    <source>
        <dbReference type="Proteomes" id="UP000016935"/>
    </source>
</evidence>
<evidence type="ECO:0000256" key="1">
    <source>
        <dbReference type="SAM" id="MobiDB-lite"/>
    </source>
</evidence>
<keyword evidence="4" id="KW-1185">Reference proteome</keyword>
<evidence type="ECO:0000256" key="2">
    <source>
        <dbReference type="SAM" id="Phobius"/>
    </source>
</evidence>
<gene>
    <name evidence="3" type="ORF">SETTUDRAFT_32606</name>
</gene>
<sequence>MKSIADAISLSNKITSLCDKYSEAVGDMKKDIECVRKAILDTTDVLERIKTHHIKGTDTMRSHSVFSLFQSLRQYHRELGHMRRKLLRPMETSIFASQINTSSLEWPFTNTEVESIILTLKTHTEVGFSKHALSHYSDIDENTRYVLDIPTERDDEGPWKELEELQLIIRGMASSGQSIMAGNIAALTVKYASDDDARSFPDSTHETISKITSAQPAISLPRINEVMLEIPIKDTSLQQSEKDVIQAVNAEHMTIHYRFSFARSPTTAIQDISKKTVERVAGTRLSWWPLSESEEELKEKYTRVYSQPLTSSSIHNRLRNCFLNWSLRGTKGSGTRWERLRHEAIFLEGTTLMRLLRNRNTRQEKVAFLTKVTRLQRKIRTQKVCQANKVYGFMILKQPDASDSKEQEPSSNSKGKGKQQSMGADGTSKSSGSASAAPKNDRKKGPDDDQNVKPPASEDTEDQVDDKKSVLFLSIDVDKNDSRACSVDVGMNDLTTMTSLRQSYNALRGSFSWTRKRAVGIKFYQFRSFLYKPQRRHQVELHRDRERYPPKDDVAYYWNLWAEWQDGDPYPNGEAWYFFSHPDDCASSTTLREMLPKRKKDEARSGTTVYGVYIEQRHSVWQIFIPVVVVLVFTLGGTLWFIGTWLEDHPDDLQGATVPVFLALTAVQSVLSLLVALVVFRWSL</sequence>
<reference evidence="3 4" key="1">
    <citation type="journal article" date="2012" name="PLoS Pathog.">
        <title>Diverse lifestyles and strategies of plant pathogenesis encoded in the genomes of eighteen Dothideomycetes fungi.</title>
        <authorList>
            <person name="Ohm R.A."/>
            <person name="Feau N."/>
            <person name="Henrissat B."/>
            <person name="Schoch C.L."/>
            <person name="Horwitz B.A."/>
            <person name="Barry K.W."/>
            <person name="Condon B.J."/>
            <person name="Copeland A.C."/>
            <person name="Dhillon B."/>
            <person name="Glaser F."/>
            <person name="Hesse C.N."/>
            <person name="Kosti I."/>
            <person name="LaButti K."/>
            <person name="Lindquist E.A."/>
            <person name="Lucas S."/>
            <person name="Salamov A.A."/>
            <person name="Bradshaw R.E."/>
            <person name="Ciuffetti L."/>
            <person name="Hamelin R.C."/>
            <person name="Kema G.H.J."/>
            <person name="Lawrence C."/>
            <person name="Scott J.A."/>
            <person name="Spatafora J.W."/>
            <person name="Turgeon B.G."/>
            <person name="de Wit P.J.G.M."/>
            <person name="Zhong S."/>
            <person name="Goodwin S.B."/>
            <person name="Grigoriev I.V."/>
        </authorList>
    </citation>
    <scope>NUCLEOTIDE SEQUENCE [LARGE SCALE GENOMIC DNA]</scope>
    <source>
        <strain evidence="4">28A</strain>
    </source>
</reference>
<dbReference type="EMBL" id="KB908703">
    <property type="protein sequence ID" value="EOA85399.1"/>
    <property type="molecule type" value="Genomic_DNA"/>
</dbReference>
<feature type="transmembrane region" description="Helical" evidence="2">
    <location>
        <begin position="658"/>
        <end position="680"/>
    </location>
</feature>
<feature type="region of interest" description="Disordered" evidence="1">
    <location>
        <begin position="398"/>
        <end position="465"/>
    </location>
</feature>
<dbReference type="OrthoDB" id="5154214at2759"/>
<dbReference type="RefSeq" id="XP_008027047.1">
    <property type="nucleotide sequence ID" value="XM_008028856.1"/>
</dbReference>
<feature type="compositionally biased region" description="Low complexity" evidence="1">
    <location>
        <begin position="410"/>
        <end position="437"/>
    </location>
</feature>
<feature type="transmembrane region" description="Helical" evidence="2">
    <location>
        <begin position="623"/>
        <end position="646"/>
    </location>
</feature>
<name>R0K786_EXST2</name>
<keyword evidence="2" id="KW-0472">Membrane</keyword>
<feature type="compositionally biased region" description="Basic and acidic residues" evidence="1">
    <location>
        <begin position="439"/>
        <end position="451"/>
    </location>
</feature>
<dbReference type="HOGENOM" id="CLU_402337_0_0_1"/>
<dbReference type="AlphaFoldDB" id="R0K786"/>
<dbReference type="GeneID" id="19403669"/>
<dbReference type="eggNOG" id="ENOG502T4A7">
    <property type="taxonomic scope" value="Eukaryota"/>
</dbReference>
<dbReference type="Proteomes" id="UP000016935">
    <property type="component" value="Unassembled WGS sequence"/>
</dbReference>
<reference evidence="3 4" key="2">
    <citation type="journal article" date="2013" name="PLoS Genet.">
        <title>Comparative genome structure, secondary metabolite, and effector coding capacity across Cochliobolus pathogens.</title>
        <authorList>
            <person name="Condon B.J."/>
            <person name="Leng Y."/>
            <person name="Wu D."/>
            <person name="Bushley K.E."/>
            <person name="Ohm R.A."/>
            <person name="Otillar R."/>
            <person name="Martin J."/>
            <person name="Schackwitz W."/>
            <person name="Grimwood J."/>
            <person name="MohdZainudin N."/>
            <person name="Xue C."/>
            <person name="Wang R."/>
            <person name="Manning V.A."/>
            <person name="Dhillon B."/>
            <person name="Tu Z.J."/>
            <person name="Steffenson B.J."/>
            <person name="Salamov A."/>
            <person name="Sun H."/>
            <person name="Lowry S."/>
            <person name="LaButti K."/>
            <person name="Han J."/>
            <person name="Copeland A."/>
            <person name="Lindquist E."/>
            <person name="Barry K."/>
            <person name="Schmutz J."/>
            <person name="Baker S.E."/>
            <person name="Ciuffetti L.M."/>
            <person name="Grigoriev I.V."/>
            <person name="Zhong S."/>
            <person name="Turgeon B.G."/>
        </authorList>
    </citation>
    <scope>NUCLEOTIDE SEQUENCE [LARGE SCALE GENOMIC DNA]</scope>
    <source>
        <strain evidence="4">28A</strain>
    </source>
</reference>
<organism evidence="3 4">
    <name type="scientific">Exserohilum turcicum (strain 28A)</name>
    <name type="common">Northern leaf blight fungus</name>
    <name type="synonym">Setosphaeria turcica</name>
    <dbReference type="NCBI Taxonomy" id="671987"/>
    <lineage>
        <taxon>Eukaryota</taxon>
        <taxon>Fungi</taxon>
        <taxon>Dikarya</taxon>
        <taxon>Ascomycota</taxon>
        <taxon>Pezizomycotina</taxon>
        <taxon>Dothideomycetes</taxon>
        <taxon>Pleosporomycetidae</taxon>
        <taxon>Pleosporales</taxon>
        <taxon>Pleosporineae</taxon>
        <taxon>Pleosporaceae</taxon>
        <taxon>Exserohilum</taxon>
    </lineage>
</organism>